<sequence length="34" mass="4191">MFSSFNVLIVLRGFFRLKKWFNIDSELAFYFPEK</sequence>
<protein>
    <submittedName>
        <fullName evidence="1">Tryptophanase leader peptide</fullName>
    </submittedName>
</protein>
<name>A0A6G6S2V3_9GAMM</name>
<keyword evidence="3" id="KW-1185">Reference proteome</keyword>
<dbReference type="RefSeq" id="WP_075670806.1">
    <property type="nucleotide sequence ID" value="NZ_CP045008.1"/>
</dbReference>
<dbReference type="Proteomes" id="UP000612266">
    <property type="component" value="Unassembled WGS sequence"/>
</dbReference>
<reference evidence="2 3" key="1">
    <citation type="submission" date="2020-01" db="EMBL/GenBank/DDBJ databases">
        <title>The genomic epidemiology of tigecycline resistance gene tet(X) variants in a swine farm in China.</title>
        <authorList>
            <person name="Peng K."/>
            <person name="Li R."/>
        </authorList>
    </citation>
    <scope>NUCLEOTIDE SEQUENCE [LARGE SCALE GENOMIC DNA]</scope>
    <source>
        <strain evidence="2 3">ZF1</strain>
    </source>
</reference>
<dbReference type="NCBIfam" id="TIGR02616">
    <property type="entry name" value="tnaC_leader"/>
    <property type="match status" value="1"/>
</dbReference>
<dbReference type="AlphaFoldDB" id="A0A6G6S2V3"/>
<dbReference type="GeneID" id="97012224"/>
<evidence type="ECO:0000313" key="3">
    <source>
        <dbReference type="Proteomes" id="UP000501338"/>
    </source>
</evidence>
<evidence type="ECO:0000313" key="4">
    <source>
        <dbReference type="Proteomes" id="UP000612266"/>
    </source>
</evidence>
<organism evidence="1 4">
    <name type="scientific">Proteus terrae subsp. cibarius</name>
    <dbReference type="NCBI Taxonomy" id="626774"/>
    <lineage>
        <taxon>Bacteria</taxon>
        <taxon>Pseudomonadati</taxon>
        <taxon>Pseudomonadota</taxon>
        <taxon>Gammaproteobacteria</taxon>
        <taxon>Enterobacterales</taxon>
        <taxon>Morganellaceae</taxon>
        <taxon>Proteus</taxon>
    </lineage>
</organism>
<gene>
    <name evidence="1" type="primary">tnaC</name>
    <name evidence="2" type="ORF">GTH23_02635</name>
    <name evidence="1" type="ORF">I4901_05400</name>
</gene>
<evidence type="ECO:0000313" key="1">
    <source>
        <dbReference type="EMBL" id="MBG2913795.1"/>
    </source>
</evidence>
<reference evidence="1" key="2">
    <citation type="submission" date="2020-11" db="EMBL/GenBank/DDBJ databases">
        <title>Enhanced detection system for hospital associated transmission using whole genome sequencing surveillance.</title>
        <authorList>
            <person name="Harrison L.H."/>
            <person name="Van Tyne D."/>
            <person name="Marsh J.W."/>
            <person name="Griffith M.P."/>
            <person name="Snyder D.J."/>
            <person name="Cooper V.S."/>
            <person name="Mustapha M."/>
        </authorList>
    </citation>
    <scope>NUCLEOTIDE SEQUENCE</scope>
    <source>
        <strain evidence="1">PR00070</strain>
    </source>
</reference>
<proteinExistence type="predicted"/>
<dbReference type="EMBL" id="JADSJR010000005">
    <property type="protein sequence ID" value="MBG2913795.1"/>
    <property type="molecule type" value="Genomic_DNA"/>
</dbReference>
<evidence type="ECO:0000313" key="2">
    <source>
        <dbReference type="EMBL" id="QIF89004.1"/>
    </source>
</evidence>
<dbReference type="Proteomes" id="UP000501338">
    <property type="component" value="Chromosome"/>
</dbReference>
<dbReference type="EMBL" id="CP047340">
    <property type="protein sequence ID" value="QIF89004.1"/>
    <property type="molecule type" value="Genomic_DNA"/>
</dbReference>
<accession>A0A6G6S2V3</accession>
<dbReference type="GO" id="GO:0031556">
    <property type="term" value="P:transcriptional attenuation by ribosome"/>
    <property type="evidence" value="ECO:0007669"/>
    <property type="project" value="InterPro"/>
</dbReference>
<dbReference type="InterPro" id="IPR012620">
    <property type="entry name" value="Trp_operon_leader_peptide"/>
</dbReference>